<accession>A0A9J6QZU6</accession>
<dbReference type="Pfam" id="PF01136">
    <property type="entry name" value="Peptidase_U32"/>
    <property type="match status" value="1"/>
</dbReference>
<dbReference type="RefSeq" id="WP_253021024.1">
    <property type="nucleotide sequence ID" value="NZ_JAOSHN010000020.1"/>
</dbReference>
<dbReference type="InterPro" id="IPR051454">
    <property type="entry name" value="RNA/ubiquinone_mod_enzymes"/>
</dbReference>
<dbReference type="Pfam" id="PF12392">
    <property type="entry name" value="DUF3656"/>
    <property type="match status" value="1"/>
</dbReference>
<sequence length="725" mass="82053">MIIEKPELLAPAGGMEQLTAAVENGADAVYLGGPLFNARINAQNFTEEEIKQAIDYAHIRDVKVYVTLNILLTDQELLPALQYAARLYNMGVDGLIVQDLGLIDLLREHLPQLPLHLSTQGSIYNLSGVRKAKSLGVSRVVLARELSLSEIRRITEASICDIEVFVHGALCMCYSGQCQMSRMLGGGERSGNRGLCAQPCRLPYRNEKGKVSYALSPKDLCTIDRLGELIEAGIKSLKIEGRMKSAEYVAAVTGIYRKYLDQYFQQGYTDVSQEDRRILMQIFNRGGFTGGYLDGRPQKRFLSGRLPKHQGIYIGQVIRRVSKNRLIDVRLDELLEMGDGIEIRSDSLTGNVVTYLEHRGGSIWRIGDIKGSVKEGDQIYKITDLELMKQMRKTFEEGGPGGSKHRKTVPVSMKLEAAAGKRPKLTIQDGTQEIMILADAPAEKAQHRPLSAEAAEKQLRKTGGTPFHVERVDLQLEEGCSMPLSVLNHLRRKGLNALQEKKQVRRHAEIPERIPQMSASMENRMAFYFYDWRKFEEWDFQSALNALEIETARAYVPLRYFMDADPRRSSIEVVPYILNISKGLLDKYIEQHLDEIADRVKSCGIAAGNLGWIDEFTQRGVTVYGDYGLNIYNNRATLALQKEKVVPICRSHELHERAFGPIPLMIMEHLPEAKTLKDRKNQLYKIVYNPEGDKAMLVPHHRQPDWETLKILLKNTWQEARIYIP</sequence>
<dbReference type="AlphaFoldDB" id="A0A9J6QZU6"/>
<proteinExistence type="predicted"/>
<evidence type="ECO:0000313" key="2">
    <source>
        <dbReference type="EMBL" id="MCU7381008.1"/>
    </source>
</evidence>
<dbReference type="PROSITE" id="PS01276">
    <property type="entry name" value="PEPTIDASE_U32"/>
    <property type="match status" value="1"/>
</dbReference>
<name>A0A9J6QZU6_9FIRM</name>
<gene>
    <name evidence="2" type="ORF">OBO34_22085</name>
</gene>
<dbReference type="SUPFAM" id="SSF51366">
    <property type="entry name" value="Ribulose-phoshate binding barrel"/>
    <property type="match status" value="1"/>
</dbReference>
<evidence type="ECO:0000313" key="3">
    <source>
        <dbReference type="Proteomes" id="UP001065549"/>
    </source>
</evidence>
<reference evidence="2" key="1">
    <citation type="submission" date="2022-09" db="EMBL/GenBank/DDBJ databases">
        <title>Culturomic study of gut microbiota in children with autism spectrum disorder.</title>
        <authorList>
            <person name="Efimov B.A."/>
            <person name="Chaplin A.V."/>
            <person name="Sokolova S.R."/>
            <person name="Pikina A.P."/>
            <person name="Korzhanova M."/>
            <person name="Belova V."/>
            <person name="Korostin D."/>
        </authorList>
    </citation>
    <scope>NUCLEOTIDE SEQUENCE</scope>
    <source>
        <strain evidence="2">ASD5510</strain>
    </source>
</reference>
<evidence type="ECO:0000259" key="1">
    <source>
        <dbReference type="Pfam" id="PF12392"/>
    </source>
</evidence>
<dbReference type="PANTHER" id="PTHR30217:SF10">
    <property type="entry name" value="23S RRNA 5-HYDROXYCYTIDINE C2501 SYNTHASE"/>
    <property type="match status" value="1"/>
</dbReference>
<feature type="domain" description="Peptidase U32 collagenase" evidence="1">
    <location>
        <begin position="379"/>
        <end position="501"/>
    </location>
</feature>
<dbReference type="InterPro" id="IPR020988">
    <property type="entry name" value="Pept_U32_collagenase"/>
</dbReference>
<protein>
    <submittedName>
        <fullName evidence="2">U32 family peptidase</fullName>
    </submittedName>
</protein>
<organism evidence="2 3">
    <name type="scientific">Hominibacterium faecale</name>
    <dbReference type="NCBI Taxonomy" id="2839743"/>
    <lineage>
        <taxon>Bacteria</taxon>
        <taxon>Bacillati</taxon>
        <taxon>Bacillota</taxon>
        <taxon>Clostridia</taxon>
        <taxon>Peptostreptococcales</taxon>
        <taxon>Anaerovoracaceae</taxon>
        <taxon>Hominibacterium</taxon>
    </lineage>
</organism>
<dbReference type="InterPro" id="IPR011060">
    <property type="entry name" value="RibuloseP-bd_barrel"/>
</dbReference>
<dbReference type="PANTHER" id="PTHR30217">
    <property type="entry name" value="PEPTIDASE U32 FAMILY"/>
    <property type="match status" value="1"/>
</dbReference>
<dbReference type="EMBL" id="JAOSHN010000020">
    <property type="protein sequence ID" value="MCU7381008.1"/>
    <property type="molecule type" value="Genomic_DNA"/>
</dbReference>
<comment type="caution">
    <text evidence="2">The sequence shown here is derived from an EMBL/GenBank/DDBJ whole genome shotgun (WGS) entry which is preliminary data.</text>
</comment>
<dbReference type="Proteomes" id="UP001065549">
    <property type="component" value="Unassembled WGS sequence"/>
</dbReference>
<dbReference type="InterPro" id="IPR001539">
    <property type="entry name" value="Peptidase_U32"/>
</dbReference>
<keyword evidence="3" id="KW-1185">Reference proteome</keyword>